<feature type="domain" description="DJ-1/PfpI" evidence="1">
    <location>
        <begin position="8"/>
        <end position="165"/>
    </location>
</feature>
<dbReference type="OrthoDB" id="186587at2"/>
<dbReference type="RefSeq" id="WP_150039936.1">
    <property type="nucleotide sequence ID" value="NZ_OW485601.1"/>
</dbReference>
<reference evidence="2 3" key="1">
    <citation type="submission" date="2019-09" db="EMBL/GenBank/DDBJ databases">
        <title>Genome sequence of Rhodovastum atsumiense, a diverse member of the Acetobacteraceae family of non-sulfur purple photosynthetic bacteria.</title>
        <authorList>
            <person name="Meyer T."/>
            <person name="Kyndt J."/>
        </authorList>
    </citation>
    <scope>NUCLEOTIDE SEQUENCE [LARGE SCALE GENOMIC DNA]</scope>
    <source>
        <strain evidence="2 3">DSM 21279</strain>
    </source>
</reference>
<dbReference type="InterPro" id="IPR002818">
    <property type="entry name" value="DJ-1/PfpI"/>
</dbReference>
<sequence>MPDIHIGLLLFPDLTQLDLTGPYEVFRKTPGIVTHLLAPGLEPVRAESGLRLLPDTTFADCPPLDVICVPGGPGVNAAMEDEELLRFLRAQATGARYVTSVCTGALVLGAAGLLQGRRATTHWTVHDLLAAFGAIPVQERVVRDGNLVTGGGVTAGIDFALTLVAELLGASVAQSVQLGLEYAPAPPFQAGTPQTAPAEILQAVRARGAAMRARREEIIKRVTERPGLRPGPARGHKAP</sequence>
<dbReference type="Gene3D" id="3.40.50.880">
    <property type="match status" value="1"/>
</dbReference>
<evidence type="ECO:0000259" key="1">
    <source>
        <dbReference type="Pfam" id="PF01965"/>
    </source>
</evidence>
<accession>A0A5M6IXL2</accession>
<dbReference type="Pfam" id="PF01965">
    <property type="entry name" value="DJ-1_PfpI"/>
    <property type="match status" value="1"/>
</dbReference>
<dbReference type="InterPro" id="IPR029062">
    <property type="entry name" value="Class_I_gatase-like"/>
</dbReference>
<dbReference type="PANTHER" id="PTHR43130">
    <property type="entry name" value="ARAC-FAMILY TRANSCRIPTIONAL REGULATOR"/>
    <property type="match status" value="1"/>
</dbReference>
<organism evidence="2 3">
    <name type="scientific">Rhodovastum atsumiense</name>
    <dbReference type="NCBI Taxonomy" id="504468"/>
    <lineage>
        <taxon>Bacteria</taxon>
        <taxon>Pseudomonadati</taxon>
        <taxon>Pseudomonadota</taxon>
        <taxon>Alphaproteobacteria</taxon>
        <taxon>Acetobacterales</taxon>
        <taxon>Acetobacteraceae</taxon>
        <taxon>Rhodovastum</taxon>
    </lineage>
</organism>
<evidence type="ECO:0000313" key="2">
    <source>
        <dbReference type="EMBL" id="KAA5613032.1"/>
    </source>
</evidence>
<dbReference type="Proteomes" id="UP000325255">
    <property type="component" value="Unassembled WGS sequence"/>
</dbReference>
<dbReference type="SUPFAM" id="SSF52317">
    <property type="entry name" value="Class I glutamine amidotransferase-like"/>
    <property type="match status" value="1"/>
</dbReference>
<dbReference type="PANTHER" id="PTHR43130:SF2">
    <property type="entry name" value="DJ-1_PFPI DOMAIN-CONTAINING PROTEIN"/>
    <property type="match status" value="1"/>
</dbReference>
<name>A0A5M6IXL2_9PROT</name>
<protein>
    <submittedName>
        <fullName evidence="2">DJ-1/PfpI family protein</fullName>
    </submittedName>
</protein>
<proteinExistence type="predicted"/>
<dbReference type="CDD" id="cd03139">
    <property type="entry name" value="GATase1_PfpI_2"/>
    <property type="match status" value="1"/>
</dbReference>
<dbReference type="AlphaFoldDB" id="A0A5M6IXL2"/>
<dbReference type="EMBL" id="VWPK01000008">
    <property type="protein sequence ID" value="KAA5613032.1"/>
    <property type="molecule type" value="Genomic_DNA"/>
</dbReference>
<comment type="caution">
    <text evidence="2">The sequence shown here is derived from an EMBL/GenBank/DDBJ whole genome shotgun (WGS) entry which is preliminary data.</text>
</comment>
<evidence type="ECO:0000313" key="3">
    <source>
        <dbReference type="Proteomes" id="UP000325255"/>
    </source>
</evidence>
<dbReference type="GO" id="GO:0006355">
    <property type="term" value="P:regulation of DNA-templated transcription"/>
    <property type="evidence" value="ECO:0007669"/>
    <property type="project" value="TreeGrafter"/>
</dbReference>
<gene>
    <name evidence="2" type="ORF">F1189_06630</name>
</gene>
<dbReference type="InterPro" id="IPR052158">
    <property type="entry name" value="INH-QAR"/>
</dbReference>
<keyword evidence="3" id="KW-1185">Reference proteome</keyword>